<proteinExistence type="predicted"/>
<evidence type="ECO:0000313" key="1">
    <source>
        <dbReference type="EMBL" id="MCS3711856.1"/>
    </source>
</evidence>
<accession>A0A9X2Q5U7</accession>
<dbReference type="EMBL" id="JANUAE010000019">
    <property type="protein sequence ID" value="MCS3711856.1"/>
    <property type="molecule type" value="Genomic_DNA"/>
</dbReference>
<dbReference type="EMBL" id="JANUBL010000009">
    <property type="protein sequence ID" value="MCS4122764.1"/>
    <property type="molecule type" value="Genomic_DNA"/>
</dbReference>
<dbReference type="AlphaFoldDB" id="A0A9X2Q5U7"/>
<dbReference type="Proteomes" id="UP001155144">
    <property type="component" value="Unassembled WGS sequence"/>
</dbReference>
<evidence type="ECO:0000313" key="3">
    <source>
        <dbReference type="Proteomes" id="UP001155057"/>
    </source>
</evidence>
<dbReference type="Proteomes" id="UP001155057">
    <property type="component" value="Unassembled WGS sequence"/>
</dbReference>
<evidence type="ECO:0000313" key="2">
    <source>
        <dbReference type="EMBL" id="MCS4122764.1"/>
    </source>
</evidence>
<evidence type="ECO:0008006" key="4">
    <source>
        <dbReference type="Google" id="ProtNLM"/>
    </source>
</evidence>
<sequence>MIASSFPGHAAWVLGAVLLGLVGAALPVQAQKFGRIEETNTNTAYFYYAQPGEATVQIYVWGAANAGIYEIPDSTSMARLLTMTGGIARGEREEDQKRARITVRHYRPEESRQEPLLEARAQEILRGDVEAPRLREDDIVVVETVQPDQFTWRDALSIVTTGASLVLLGLRIFRFSD</sequence>
<organism evidence="1 3">
    <name type="scientific">Salinibacter ruber</name>
    <dbReference type="NCBI Taxonomy" id="146919"/>
    <lineage>
        <taxon>Bacteria</taxon>
        <taxon>Pseudomonadati</taxon>
        <taxon>Rhodothermota</taxon>
        <taxon>Rhodothermia</taxon>
        <taxon>Rhodothermales</taxon>
        <taxon>Salinibacteraceae</taxon>
        <taxon>Salinibacter</taxon>
    </lineage>
</organism>
<gene>
    <name evidence="2" type="ORF">GGP45_003131</name>
    <name evidence="1" type="ORF">GGP61_003491</name>
</gene>
<protein>
    <recommendedName>
        <fullName evidence="4">Soluble ligand binding domain-containing protein</fullName>
    </recommendedName>
</protein>
<reference evidence="1" key="1">
    <citation type="submission" date="2022-08" db="EMBL/GenBank/DDBJ databases">
        <title>Genomic Encyclopedia of Type Strains, Phase V (KMG-V): Genome sequencing to study the core and pangenomes of soil and plant-associated prokaryotes.</title>
        <authorList>
            <person name="Whitman W."/>
        </authorList>
    </citation>
    <scope>NUCLEOTIDE SEQUENCE</scope>
    <source>
        <strain evidence="2">SP3026</strain>
        <strain evidence="1">SP3049</strain>
    </source>
</reference>
<comment type="caution">
    <text evidence="1">The sequence shown here is derived from an EMBL/GenBank/DDBJ whole genome shotgun (WGS) entry which is preliminary data.</text>
</comment>
<name>A0A9X2Q5U7_9BACT</name>
<dbReference type="RefSeq" id="WP_183959098.1">
    <property type="nucleotide sequence ID" value="NZ_CALTRV010000010.1"/>
</dbReference>